<evidence type="ECO:0000313" key="1">
    <source>
        <dbReference type="EMBL" id="KLV18234.1"/>
    </source>
</evidence>
<protein>
    <submittedName>
        <fullName evidence="1">Uncharacterized protein</fullName>
    </submittedName>
</protein>
<reference evidence="1 2" key="1">
    <citation type="submission" date="2015-05" db="EMBL/GenBank/DDBJ databases">
        <title>Whole genome sequence and identification of bacterial endophytes from Costus igneus.</title>
        <authorList>
            <person name="Lee Y.P."/>
            <person name="Gan H.M."/>
            <person name="Eng W."/>
            <person name="Wheatley M.S."/>
            <person name="Caraballo A."/>
            <person name="Polter S."/>
            <person name="Savka M.A."/>
            <person name="Hudson A.O."/>
        </authorList>
    </citation>
    <scope>NUCLEOTIDE SEQUENCE [LARGE SCALE GENOMIC DNA]</scope>
    <source>
        <strain evidence="1 2">RIT375</strain>
    </source>
</reference>
<dbReference type="AlphaFoldDB" id="A0A0J1HX41"/>
<proteinExistence type="predicted"/>
<dbReference type="RefSeq" id="WP_047956593.1">
    <property type="nucleotide sequence ID" value="NZ_LDPG01000007.1"/>
</dbReference>
<sequence length="196" mass="23268">MTIYIPIRFSDHFATKSGYICAYFDFKEASITPNSYLYLTDQQKEKKCEYESGEVFLICEYVFTERPEVIAKYTLIQITVNATEGFKVLAECEEGATTKNQIYLLYQIAHRTLKVLDISLRRQWMKKYKTVELENLDDLQEYLHMQRDNFREEFLADFTSLNQKKLLTEKIAITNDFLEKVDRLKRKNMEEGLICL</sequence>
<dbReference type="EMBL" id="LDPG01000007">
    <property type="protein sequence ID" value="KLV18234.1"/>
    <property type="molecule type" value="Genomic_DNA"/>
</dbReference>
<organism evidence="1 2">
    <name type="scientific">Bacillus anthracis</name>
    <name type="common">anthrax bacterium</name>
    <dbReference type="NCBI Taxonomy" id="1392"/>
    <lineage>
        <taxon>Bacteria</taxon>
        <taxon>Bacillati</taxon>
        <taxon>Bacillota</taxon>
        <taxon>Bacilli</taxon>
        <taxon>Bacillales</taxon>
        <taxon>Bacillaceae</taxon>
        <taxon>Bacillus</taxon>
        <taxon>Bacillus cereus group</taxon>
    </lineage>
</organism>
<name>A0A0J1HX41_BACAN</name>
<dbReference type="PATRIC" id="fig|1392.242.peg.5555"/>
<comment type="caution">
    <text evidence="1">The sequence shown here is derived from an EMBL/GenBank/DDBJ whole genome shotgun (WGS) entry which is preliminary data.</text>
</comment>
<evidence type="ECO:0000313" key="2">
    <source>
        <dbReference type="Proteomes" id="UP000035904"/>
    </source>
</evidence>
<dbReference type="Proteomes" id="UP000035904">
    <property type="component" value="Unassembled WGS sequence"/>
</dbReference>
<accession>A0A0J1HX41</accession>
<gene>
    <name evidence="1" type="ORF">ABW01_12675</name>
</gene>